<sequence length="92" mass="10885">MNDLGDIQWIFAKTNNISDLQTLKAKVIEVLKTADGKPIKELEKLFEENKAFKEKIGKWIDINHKRKNIKSSSFLEWLDKLENFKKFFEIVD</sequence>
<keyword evidence="2" id="KW-1185">Reference proteome</keyword>
<name>A0ABU5Y993_9FLAO</name>
<organism evidence="1 2">
    <name type="scientific">Capnocytophaga gingivalis</name>
    <dbReference type="NCBI Taxonomy" id="1017"/>
    <lineage>
        <taxon>Bacteria</taxon>
        <taxon>Pseudomonadati</taxon>
        <taxon>Bacteroidota</taxon>
        <taxon>Flavobacteriia</taxon>
        <taxon>Flavobacteriales</taxon>
        <taxon>Flavobacteriaceae</taxon>
        <taxon>Capnocytophaga</taxon>
    </lineage>
</organism>
<reference evidence="1 2" key="1">
    <citation type="submission" date="2023-12" db="EMBL/GenBank/DDBJ databases">
        <title>Genomic sequences of Capnocytophaga and Parvimonas strains.</title>
        <authorList>
            <person name="Watt R.M."/>
            <person name="Wang M."/>
            <person name="Yang T."/>
            <person name="Tong W.M."/>
        </authorList>
    </citation>
    <scope>NUCLEOTIDE SEQUENCE [LARGE SCALE GENOMIC DNA]</scope>
    <source>
        <strain evidence="1 2">CCUG 13156</strain>
    </source>
</reference>
<dbReference type="EMBL" id="JAYKBV010000008">
    <property type="protein sequence ID" value="MEB3040501.1"/>
    <property type="molecule type" value="Genomic_DNA"/>
</dbReference>
<proteinExistence type="predicted"/>
<evidence type="ECO:0000313" key="2">
    <source>
        <dbReference type="Proteomes" id="UP001324270"/>
    </source>
</evidence>
<accession>A0ABU5Y993</accession>
<gene>
    <name evidence="1" type="ORF">VJJ49_07310</name>
</gene>
<dbReference type="Proteomes" id="UP001324270">
    <property type="component" value="Unassembled WGS sequence"/>
</dbReference>
<evidence type="ECO:0000313" key="1">
    <source>
        <dbReference type="EMBL" id="MEB3040501.1"/>
    </source>
</evidence>
<protein>
    <submittedName>
        <fullName evidence="1">Uncharacterized protein</fullName>
    </submittedName>
</protein>
<dbReference type="RefSeq" id="WP_323979466.1">
    <property type="nucleotide sequence ID" value="NZ_JAYKBV010000008.1"/>
</dbReference>
<comment type="caution">
    <text evidence="1">The sequence shown here is derived from an EMBL/GenBank/DDBJ whole genome shotgun (WGS) entry which is preliminary data.</text>
</comment>